<dbReference type="PANTHER" id="PTHR11596">
    <property type="entry name" value="ALKALINE PHOSPHATASE"/>
    <property type="match status" value="1"/>
</dbReference>
<comment type="similarity">
    <text evidence="2">Belongs to the alkaline phosphatase family.</text>
</comment>
<evidence type="ECO:0000256" key="3">
    <source>
        <dbReference type="SAM" id="SignalP"/>
    </source>
</evidence>
<evidence type="ECO:0000256" key="2">
    <source>
        <dbReference type="RuleBase" id="RU003946"/>
    </source>
</evidence>
<organism evidence="4 5">
    <name type="scientific">Actinoalloteichus caeruleus DSM 43889</name>
    <dbReference type="NCBI Taxonomy" id="1120930"/>
    <lineage>
        <taxon>Bacteria</taxon>
        <taxon>Bacillati</taxon>
        <taxon>Actinomycetota</taxon>
        <taxon>Actinomycetes</taxon>
        <taxon>Pseudonocardiales</taxon>
        <taxon>Pseudonocardiaceae</taxon>
        <taxon>Actinoalloteichus</taxon>
        <taxon>Actinoalloteichus cyanogriseus</taxon>
    </lineage>
</organism>
<protein>
    <submittedName>
        <fullName evidence="4">Alkaline phosphatase</fullName>
    </submittedName>
</protein>
<evidence type="ECO:0000313" key="4">
    <source>
        <dbReference type="EMBL" id="MCP2330729.1"/>
    </source>
</evidence>
<name>A0ABT1JDZ9_ACTCY</name>
<feature type="chain" id="PRO_5046702781" evidence="3">
    <location>
        <begin position="32"/>
        <end position="479"/>
    </location>
</feature>
<keyword evidence="5" id="KW-1185">Reference proteome</keyword>
<sequence>MTEKAGRQRWRRPASVAAASALALTIGAPTAVGLEPGTAEHVAPLGFGPKNVIHLISDGMGYNHVDVASLWEHGTTAHQVRVDPDSGTTEHLPATPAQVYEDWPVQLGMSTYHDGHSYEADRAWAGFDYPSEDFTDSSAAGTALATGVRTYNGAIGLAPDRGPVKNLTERAQELGKASGVVSSVPFSHATPAAYVAHNPDRNDYHGIAKEMLFEHDINVVFGPGHPDFDEDGQRRDEPDHRYVDEWTWGAVQRGATAFDLVETPEEFAALAQSSNPPRHVLGVPQVAATLQYDRGGPDRTPDGRPVPGALPYTAPPVENVPTLADMTTSALAVLENASDEGLFLMIEGGAVDWASHDNDTARVIEEQIDFNRAVEAVVDWVEESSSWHETLVVVTADHETGYLAGPGADPTWTPVIGSAGQLPHVSWHSGNHTNALVPLFAKGPGASRLEQHADNIDPVRGQYLNNTDVAKVVFDFWGR</sequence>
<evidence type="ECO:0000313" key="5">
    <source>
        <dbReference type="Proteomes" id="UP000791080"/>
    </source>
</evidence>
<dbReference type="Proteomes" id="UP000791080">
    <property type="component" value="Unassembled WGS sequence"/>
</dbReference>
<comment type="caution">
    <text evidence="4">The sequence shown here is derived from an EMBL/GenBank/DDBJ whole genome shotgun (WGS) entry which is preliminary data.</text>
</comment>
<dbReference type="InterPro" id="IPR001952">
    <property type="entry name" value="Alkaline_phosphatase"/>
</dbReference>
<dbReference type="PANTHER" id="PTHR11596:SF5">
    <property type="entry name" value="ALKALINE PHOSPHATASE"/>
    <property type="match status" value="1"/>
</dbReference>
<accession>A0ABT1JDZ9</accession>
<gene>
    <name evidence="4" type="ORF">G443_000999</name>
</gene>
<dbReference type="SMART" id="SM00098">
    <property type="entry name" value="alkPPc"/>
    <property type="match status" value="1"/>
</dbReference>
<dbReference type="SUPFAM" id="SSF53649">
    <property type="entry name" value="Alkaline phosphatase-like"/>
    <property type="match status" value="1"/>
</dbReference>
<proteinExistence type="inferred from homology"/>
<keyword evidence="1" id="KW-0597">Phosphoprotein</keyword>
<dbReference type="InterPro" id="IPR017850">
    <property type="entry name" value="Alkaline_phosphatase_core_sf"/>
</dbReference>
<feature type="signal peptide" evidence="3">
    <location>
        <begin position="1"/>
        <end position="31"/>
    </location>
</feature>
<dbReference type="PRINTS" id="PR00113">
    <property type="entry name" value="ALKPHPHTASE"/>
</dbReference>
<reference evidence="4 5" key="1">
    <citation type="submission" date="2022-06" db="EMBL/GenBank/DDBJ databases">
        <title>Genomic Encyclopedia of Type Strains, Phase I: the one thousand microbial genomes (KMG-I) project.</title>
        <authorList>
            <person name="Kyrpides N."/>
        </authorList>
    </citation>
    <scope>NUCLEOTIDE SEQUENCE [LARGE SCALE GENOMIC DNA]</scope>
    <source>
        <strain evidence="4 5">DSM 43889</strain>
    </source>
</reference>
<keyword evidence="3" id="KW-0732">Signal</keyword>
<dbReference type="EMBL" id="AUBJ02000001">
    <property type="protein sequence ID" value="MCP2330729.1"/>
    <property type="molecule type" value="Genomic_DNA"/>
</dbReference>
<evidence type="ECO:0000256" key="1">
    <source>
        <dbReference type="ARBA" id="ARBA00022553"/>
    </source>
</evidence>
<dbReference type="RefSeq" id="WP_051314301.1">
    <property type="nucleotide sequence ID" value="NZ_AUBJ02000001.1"/>
</dbReference>
<dbReference type="Pfam" id="PF00245">
    <property type="entry name" value="Alk_phosphatase"/>
    <property type="match status" value="1"/>
</dbReference>
<dbReference type="Gene3D" id="3.40.720.10">
    <property type="entry name" value="Alkaline Phosphatase, subunit A"/>
    <property type="match status" value="1"/>
</dbReference>
<dbReference type="CDD" id="cd16012">
    <property type="entry name" value="ALP"/>
    <property type="match status" value="1"/>
</dbReference>